<evidence type="ECO:0000313" key="9">
    <source>
        <dbReference type="EMBL" id="WMW80288.1"/>
    </source>
</evidence>
<organism evidence="9 10">
    <name type="scientific">Undibacterium cyanobacteriorum</name>
    <dbReference type="NCBI Taxonomy" id="3073561"/>
    <lineage>
        <taxon>Bacteria</taxon>
        <taxon>Pseudomonadati</taxon>
        <taxon>Pseudomonadota</taxon>
        <taxon>Betaproteobacteria</taxon>
        <taxon>Burkholderiales</taxon>
        <taxon>Oxalobacteraceae</taxon>
        <taxon>Undibacterium</taxon>
    </lineage>
</organism>
<keyword evidence="2 5" id="KW-0436">Ligase</keyword>
<dbReference type="EC" id="6.5.1.4" evidence="5 6"/>
<dbReference type="PIRSF" id="PIRSF005378">
    <property type="entry name" value="RNA3'_term_phos_cycl_euk"/>
    <property type="match status" value="1"/>
</dbReference>
<comment type="similarity">
    <text evidence="1 5">Belongs to the RNA 3'-terminal cyclase family. Type 1 subfamily.</text>
</comment>
<dbReference type="Pfam" id="PF01137">
    <property type="entry name" value="RTC"/>
    <property type="match status" value="1"/>
</dbReference>
<evidence type="ECO:0000256" key="1">
    <source>
        <dbReference type="ARBA" id="ARBA00009206"/>
    </source>
</evidence>
<dbReference type="InterPro" id="IPR020719">
    <property type="entry name" value="RNA3'_term_phos_cycl-like_CS"/>
</dbReference>
<dbReference type="SUPFAM" id="SSF52913">
    <property type="entry name" value="RNA 3'-terminal phosphate cyclase, RPTC, insert domain"/>
    <property type="match status" value="1"/>
</dbReference>
<evidence type="ECO:0000256" key="2">
    <source>
        <dbReference type="ARBA" id="ARBA00022598"/>
    </source>
</evidence>
<accession>A0ABY9RGE4</accession>
<dbReference type="HAMAP" id="MF_00200">
    <property type="entry name" value="RTC"/>
    <property type="match status" value="1"/>
</dbReference>
<dbReference type="InterPro" id="IPR013792">
    <property type="entry name" value="RNA3'P_cycl/enolpyr_Trfase_a/b"/>
</dbReference>
<dbReference type="PROSITE" id="PS01287">
    <property type="entry name" value="RTC"/>
    <property type="match status" value="1"/>
</dbReference>
<name>A0ABY9RGE4_9BURK</name>
<keyword evidence="5" id="KW-0067">ATP-binding</keyword>
<dbReference type="Proteomes" id="UP001181355">
    <property type="component" value="Chromosome"/>
</dbReference>
<dbReference type="PANTHER" id="PTHR11096">
    <property type="entry name" value="RNA 3' TERMINAL PHOSPHATE CYCLASE"/>
    <property type="match status" value="1"/>
</dbReference>
<evidence type="ECO:0000259" key="8">
    <source>
        <dbReference type="Pfam" id="PF05189"/>
    </source>
</evidence>
<keyword evidence="3 5" id="KW-0547">Nucleotide-binding</keyword>
<dbReference type="RefSeq" id="WP_309481781.1">
    <property type="nucleotide sequence ID" value="NZ_CP133720.1"/>
</dbReference>
<dbReference type="Gene3D" id="3.65.10.20">
    <property type="entry name" value="RNA 3'-terminal phosphate cyclase domain"/>
    <property type="match status" value="1"/>
</dbReference>
<dbReference type="NCBIfam" id="TIGR03399">
    <property type="entry name" value="RNA_3prim_cycl"/>
    <property type="match status" value="1"/>
</dbReference>
<dbReference type="InterPro" id="IPR036553">
    <property type="entry name" value="RPTC_insert"/>
</dbReference>
<dbReference type="Pfam" id="PF05189">
    <property type="entry name" value="RTC_insert"/>
    <property type="match status" value="1"/>
</dbReference>
<comment type="catalytic activity">
    <reaction evidence="4 5">
        <text>a 3'-end 3'-phospho-ribonucleotide-RNA + ATP = a 3'-end 2',3'-cyclophospho-ribonucleotide-RNA + AMP + diphosphate</text>
        <dbReference type="Rhea" id="RHEA:23976"/>
        <dbReference type="Rhea" id="RHEA-COMP:10463"/>
        <dbReference type="Rhea" id="RHEA-COMP:10464"/>
        <dbReference type="ChEBI" id="CHEBI:30616"/>
        <dbReference type="ChEBI" id="CHEBI:33019"/>
        <dbReference type="ChEBI" id="CHEBI:83062"/>
        <dbReference type="ChEBI" id="CHEBI:83064"/>
        <dbReference type="ChEBI" id="CHEBI:456215"/>
        <dbReference type="EC" id="6.5.1.4"/>
    </reaction>
</comment>
<dbReference type="InterPro" id="IPR013791">
    <property type="entry name" value="RNA3'-term_phos_cycl_insert"/>
</dbReference>
<protein>
    <recommendedName>
        <fullName evidence="5 6">RNA 3'-terminal phosphate cyclase</fullName>
        <shortName evidence="5">RNA cyclase</shortName>
        <shortName evidence="5">RNA-3'-phosphate cyclase</shortName>
        <ecNumber evidence="5 6">6.5.1.4</ecNumber>
    </recommendedName>
</protein>
<dbReference type="InterPro" id="IPR023797">
    <property type="entry name" value="RNA3'_phos_cyclase_dom"/>
</dbReference>
<proteinExistence type="inferred from homology"/>
<dbReference type="GO" id="GO:0003963">
    <property type="term" value="F:RNA-3'-phosphate cyclase activity"/>
    <property type="evidence" value="ECO:0007669"/>
    <property type="project" value="UniProtKB-EC"/>
</dbReference>
<feature type="active site" description="Tele-AMP-histidine intermediate" evidence="5">
    <location>
        <position position="306"/>
    </location>
</feature>
<sequence>MIKIDASQGEGGGQVLRTALALSIITQQAIHLTQIRAKRSKPGLMRQHLTCVKAAQAISDAEVSGAELGSDDLVFTPKAIRSGDYHFAIGTAGSCSLVLQTVLWPLLLADQESSVIVEGGTHVPMAPSFEFLQYSFLPVLRKMGVEVDIELVKHGFYPGGGGKLKATIKPWREQRPLKLTRRGDRISQHALCLFANLEQSIADTQLAEVRRYLNWQEADVVHHGLRNSHGIGNALILSVQSSEYSEIVTSYGDKSRSSGQVAQVACDEMKRYLASPAAVGEHMADQLLIPLALAGGTFTCNVISQHFKTNCEIIQKFTPSHFKIVDLAANNFEVNVSND</sequence>
<dbReference type="InterPro" id="IPR017770">
    <property type="entry name" value="RNA3'_term_phos_cyc_type_1"/>
</dbReference>
<evidence type="ECO:0000313" key="10">
    <source>
        <dbReference type="Proteomes" id="UP001181355"/>
    </source>
</evidence>
<keyword evidence="5" id="KW-0963">Cytoplasm</keyword>
<feature type="binding site" evidence="5">
    <location>
        <begin position="282"/>
        <end position="286"/>
    </location>
    <ligand>
        <name>ATP</name>
        <dbReference type="ChEBI" id="CHEBI:30616"/>
    </ligand>
</feature>
<comment type="function">
    <text evidence="5">Catalyzes the conversion of 3'-phosphate to a 2',3'-cyclic phosphodiester at the end of RNA. The mechanism of action of the enzyme occurs in 3 steps: (A) adenylation of the enzyme by ATP; (B) transfer of adenylate to an RNA-N3'P to produce RNA-N3'PP5'A; (C) and attack of the adjacent 2'-hydroxyl on the 3'-phosphorus in the diester linkage to produce the cyclic end product. The biological role of this enzyme is unknown but it is likely to function in some aspects of cellular RNA processing.</text>
</comment>
<evidence type="ECO:0000256" key="4">
    <source>
        <dbReference type="ARBA" id="ARBA00024481"/>
    </source>
</evidence>
<evidence type="ECO:0000259" key="7">
    <source>
        <dbReference type="Pfam" id="PF01137"/>
    </source>
</evidence>
<keyword evidence="10" id="KW-1185">Reference proteome</keyword>
<reference evidence="9" key="1">
    <citation type="submission" date="2023-09" db="EMBL/GenBank/DDBJ databases">
        <title>Undibacterium sp. 20NA77.5 isolated from freshwater.</title>
        <authorList>
            <person name="Le V."/>
            <person name="Ko S.-R."/>
            <person name="Ahn C.-Y."/>
            <person name="Oh H.-M."/>
        </authorList>
    </citation>
    <scope>NUCLEOTIDE SEQUENCE</scope>
    <source>
        <strain evidence="9">20NA77.5</strain>
    </source>
</reference>
<feature type="domain" description="RNA 3'-terminal phosphate cyclase insert" evidence="8">
    <location>
        <begin position="182"/>
        <end position="273"/>
    </location>
</feature>
<dbReference type="InterPro" id="IPR000228">
    <property type="entry name" value="RNA3'_term_phos_cyc"/>
</dbReference>
<dbReference type="EMBL" id="CP133720">
    <property type="protein sequence ID" value="WMW80288.1"/>
    <property type="molecule type" value="Genomic_DNA"/>
</dbReference>
<evidence type="ECO:0000256" key="6">
    <source>
        <dbReference type="NCBIfam" id="TIGR03399"/>
    </source>
</evidence>
<dbReference type="Gene3D" id="3.30.360.20">
    <property type="entry name" value="RNA 3'-terminal phosphate cyclase, insert domain"/>
    <property type="match status" value="1"/>
</dbReference>
<dbReference type="PANTHER" id="PTHR11096:SF0">
    <property type="entry name" value="RNA 3'-TERMINAL PHOSPHATE CYCLASE"/>
    <property type="match status" value="1"/>
</dbReference>
<dbReference type="NCBIfam" id="NF003246">
    <property type="entry name" value="PRK04204.1-2"/>
    <property type="match status" value="1"/>
</dbReference>
<evidence type="ECO:0000256" key="5">
    <source>
        <dbReference type="HAMAP-Rule" id="MF_00200"/>
    </source>
</evidence>
<evidence type="ECO:0000256" key="3">
    <source>
        <dbReference type="ARBA" id="ARBA00022741"/>
    </source>
</evidence>
<gene>
    <name evidence="5 9" type="primary">rtcA</name>
    <name evidence="9" type="ORF">RF679_16810</name>
</gene>
<dbReference type="InterPro" id="IPR037136">
    <property type="entry name" value="RNA3'_phos_cyclase_dom_sf"/>
</dbReference>
<feature type="binding site" evidence="5">
    <location>
        <position position="100"/>
    </location>
    <ligand>
        <name>ATP</name>
        <dbReference type="ChEBI" id="CHEBI:30616"/>
    </ligand>
</feature>
<dbReference type="SUPFAM" id="SSF55205">
    <property type="entry name" value="EPT/RTPC-like"/>
    <property type="match status" value="1"/>
</dbReference>
<feature type="domain" description="RNA 3'-terminal phosphate cyclase" evidence="7">
    <location>
        <begin position="9"/>
        <end position="324"/>
    </location>
</feature>
<comment type="subcellular location">
    <subcellularLocation>
        <location evidence="5">Cytoplasm</location>
    </subcellularLocation>
</comment>